<keyword evidence="2" id="KW-1185">Reference proteome</keyword>
<dbReference type="Proteomes" id="UP000023152">
    <property type="component" value="Unassembled WGS sequence"/>
</dbReference>
<gene>
    <name evidence="1" type="ORF">RFI_29528</name>
</gene>
<dbReference type="EMBL" id="ASPP01025641">
    <property type="protein sequence ID" value="ETO07861.1"/>
    <property type="molecule type" value="Genomic_DNA"/>
</dbReference>
<sequence length="323" mass="38509">MISKILGWKLTYKSVLQLLIVLIVCFLAASLSSIHRLKDSIHPVNAAFFEKSQTPIENRERDASPRYYLLLGECPNQRYSHSKAFVDSKQWIERLQESNQHWEVHTIAIDTWLSRTYEFGNYSHQDLLDFTKQQLTQLDVTKDKFQWIFSVDCSQIFKHVKPYYMSWYKQNKSESLQLFLSKPSLPPDYPNQLDQLLSSKSNTVFRHAVGVLPSTSIRYLNRWINNSYWDSNILLRPLYYIYIYTYIEYLTLEYNRPLIMEEVGEVFEMNDIRNRDCNDVDINLQRTKSWPRQGCISVLWIQGIFQRDMSYGFKPLQKELYNQ</sequence>
<protein>
    <submittedName>
        <fullName evidence="1">Uncharacterized protein</fullName>
    </submittedName>
</protein>
<accession>X6M2Q9</accession>
<organism evidence="1 2">
    <name type="scientific">Reticulomyxa filosa</name>
    <dbReference type="NCBI Taxonomy" id="46433"/>
    <lineage>
        <taxon>Eukaryota</taxon>
        <taxon>Sar</taxon>
        <taxon>Rhizaria</taxon>
        <taxon>Retaria</taxon>
        <taxon>Foraminifera</taxon>
        <taxon>Monothalamids</taxon>
        <taxon>Reticulomyxidae</taxon>
        <taxon>Reticulomyxa</taxon>
    </lineage>
</organism>
<proteinExistence type="predicted"/>
<comment type="caution">
    <text evidence="1">The sequence shown here is derived from an EMBL/GenBank/DDBJ whole genome shotgun (WGS) entry which is preliminary data.</text>
</comment>
<evidence type="ECO:0000313" key="2">
    <source>
        <dbReference type="Proteomes" id="UP000023152"/>
    </source>
</evidence>
<dbReference type="AlphaFoldDB" id="X6M2Q9"/>
<name>X6M2Q9_RETFI</name>
<feature type="non-terminal residue" evidence="1">
    <location>
        <position position="323"/>
    </location>
</feature>
<reference evidence="1 2" key="1">
    <citation type="journal article" date="2013" name="Curr. Biol.">
        <title>The Genome of the Foraminiferan Reticulomyxa filosa.</title>
        <authorList>
            <person name="Glockner G."/>
            <person name="Hulsmann N."/>
            <person name="Schleicher M."/>
            <person name="Noegel A.A."/>
            <person name="Eichinger L."/>
            <person name="Gallinger C."/>
            <person name="Pawlowski J."/>
            <person name="Sierra R."/>
            <person name="Euteneuer U."/>
            <person name="Pillet L."/>
            <person name="Moustafa A."/>
            <person name="Platzer M."/>
            <person name="Groth M."/>
            <person name="Szafranski K."/>
            <person name="Schliwa M."/>
        </authorList>
    </citation>
    <scope>NUCLEOTIDE SEQUENCE [LARGE SCALE GENOMIC DNA]</scope>
</reference>
<evidence type="ECO:0000313" key="1">
    <source>
        <dbReference type="EMBL" id="ETO07861.1"/>
    </source>
</evidence>